<reference evidence="1" key="2">
    <citation type="journal article" date="2022" name="New Phytol.">
        <title>Evolutionary transition to the ectomycorrhizal habit in the genomes of a hyperdiverse lineage of mushroom-forming fungi.</title>
        <authorList>
            <person name="Looney B."/>
            <person name="Miyauchi S."/>
            <person name="Morin E."/>
            <person name="Drula E."/>
            <person name="Courty P.E."/>
            <person name="Kohler A."/>
            <person name="Kuo A."/>
            <person name="LaButti K."/>
            <person name="Pangilinan J."/>
            <person name="Lipzen A."/>
            <person name="Riley R."/>
            <person name="Andreopoulos W."/>
            <person name="He G."/>
            <person name="Johnson J."/>
            <person name="Nolan M."/>
            <person name="Tritt A."/>
            <person name="Barry K.W."/>
            <person name="Grigoriev I.V."/>
            <person name="Nagy L.G."/>
            <person name="Hibbett D."/>
            <person name="Henrissat B."/>
            <person name="Matheny P.B."/>
            <person name="Labbe J."/>
            <person name="Martin F.M."/>
        </authorList>
    </citation>
    <scope>NUCLEOTIDE SEQUENCE</scope>
    <source>
        <strain evidence="1">FP105234-sp</strain>
    </source>
</reference>
<accession>A0ACB8RKT7</accession>
<proteinExistence type="predicted"/>
<name>A0ACB8RKT7_9AGAM</name>
<reference evidence="1" key="1">
    <citation type="submission" date="2021-02" db="EMBL/GenBank/DDBJ databases">
        <authorList>
            <consortium name="DOE Joint Genome Institute"/>
            <person name="Ahrendt S."/>
            <person name="Looney B.P."/>
            <person name="Miyauchi S."/>
            <person name="Morin E."/>
            <person name="Drula E."/>
            <person name="Courty P.E."/>
            <person name="Chicoki N."/>
            <person name="Fauchery L."/>
            <person name="Kohler A."/>
            <person name="Kuo A."/>
            <person name="Labutti K."/>
            <person name="Pangilinan J."/>
            <person name="Lipzen A."/>
            <person name="Riley R."/>
            <person name="Andreopoulos W."/>
            <person name="He G."/>
            <person name="Johnson J."/>
            <person name="Barry K.W."/>
            <person name="Grigoriev I.V."/>
            <person name="Nagy L."/>
            <person name="Hibbett D."/>
            <person name="Henrissat B."/>
            <person name="Matheny P.B."/>
            <person name="Labbe J."/>
            <person name="Martin F."/>
        </authorList>
    </citation>
    <scope>NUCLEOTIDE SEQUENCE</scope>
    <source>
        <strain evidence="1">FP105234-sp</strain>
    </source>
</reference>
<evidence type="ECO:0000313" key="2">
    <source>
        <dbReference type="Proteomes" id="UP000814033"/>
    </source>
</evidence>
<evidence type="ECO:0000313" key="1">
    <source>
        <dbReference type="EMBL" id="KAI0044733.1"/>
    </source>
</evidence>
<organism evidence="1 2">
    <name type="scientific">Auriscalpium vulgare</name>
    <dbReference type="NCBI Taxonomy" id="40419"/>
    <lineage>
        <taxon>Eukaryota</taxon>
        <taxon>Fungi</taxon>
        <taxon>Dikarya</taxon>
        <taxon>Basidiomycota</taxon>
        <taxon>Agaricomycotina</taxon>
        <taxon>Agaricomycetes</taxon>
        <taxon>Russulales</taxon>
        <taxon>Auriscalpiaceae</taxon>
        <taxon>Auriscalpium</taxon>
    </lineage>
</organism>
<dbReference type="Proteomes" id="UP000814033">
    <property type="component" value="Unassembled WGS sequence"/>
</dbReference>
<dbReference type="EMBL" id="MU275973">
    <property type="protein sequence ID" value="KAI0044733.1"/>
    <property type="molecule type" value="Genomic_DNA"/>
</dbReference>
<protein>
    <submittedName>
        <fullName evidence="1">Uncharacterized protein</fullName>
    </submittedName>
</protein>
<keyword evidence="2" id="KW-1185">Reference proteome</keyword>
<sequence length="77" mass="8567">MVASGTIRARITVQLIYTLWMPKGGQDSVTHWRAVFWRVSLIWATGEREQMLPGLPMRSSAVPGGVVRSTPVRDTPC</sequence>
<comment type="caution">
    <text evidence="1">The sequence shown here is derived from an EMBL/GenBank/DDBJ whole genome shotgun (WGS) entry which is preliminary data.</text>
</comment>
<gene>
    <name evidence="1" type="ORF">FA95DRAFT_1561924</name>
</gene>